<dbReference type="InterPro" id="IPR036390">
    <property type="entry name" value="WH_DNA-bd_sf"/>
</dbReference>
<proteinExistence type="predicted"/>
<dbReference type="PROSITE" id="PS50987">
    <property type="entry name" value="HTH_ARSR_2"/>
    <property type="match status" value="1"/>
</dbReference>
<dbReference type="GO" id="GO:0032791">
    <property type="term" value="F:lead ion binding"/>
    <property type="evidence" value="ECO:0007669"/>
    <property type="project" value="TreeGrafter"/>
</dbReference>
<dbReference type="GO" id="GO:0010288">
    <property type="term" value="P:response to lead ion"/>
    <property type="evidence" value="ECO:0007669"/>
    <property type="project" value="TreeGrafter"/>
</dbReference>
<dbReference type="SMART" id="SM00418">
    <property type="entry name" value="HTH_ARSR"/>
    <property type="match status" value="1"/>
</dbReference>
<dbReference type="InterPro" id="IPR036388">
    <property type="entry name" value="WH-like_DNA-bd_sf"/>
</dbReference>
<dbReference type="InterPro" id="IPR011991">
    <property type="entry name" value="ArsR-like_HTH"/>
</dbReference>
<accession>A0A0M0KDH2</accession>
<evidence type="ECO:0000313" key="3">
    <source>
        <dbReference type="EMBL" id="KOO36901.1"/>
    </source>
</evidence>
<comment type="caution">
    <text evidence="3">The sequence shown here is derived from an EMBL/GenBank/DDBJ whole genome shotgun (WGS) entry which is preliminary data.</text>
</comment>
<reference evidence="3" key="1">
    <citation type="submission" date="2015-08" db="EMBL/GenBank/DDBJ databases">
        <title>Complete DNA Sequence of Pseudomonas syringae pv. actinidiae, the Causal Agent of Kiwifruit Canker Disease.</title>
        <authorList>
            <person name="Rikkerink E.H.A."/>
            <person name="Fineran P.C."/>
        </authorList>
    </citation>
    <scope>NUCLEOTIDE SEQUENCE</scope>
    <source>
        <strain evidence="3">DSM 13666</strain>
    </source>
</reference>
<dbReference type="Gene3D" id="1.10.10.10">
    <property type="entry name" value="Winged helix-like DNA-binding domain superfamily/Winged helix DNA-binding domain"/>
    <property type="match status" value="1"/>
</dbReference>
<dbReference type="PATRIC" id="fig|136160.3.peg.4161"/>
<dbReference type="GeneID" id="87595944"/>
<feature type="domain" description="HTH arsR-type" evidence="2">
    <location>
        <begin position="1"/>
        <end position="93"/>
    </location>
</feature>
<dbReference type="GO" id="GO:0003677">
    <property type="term" value="F:DNA binding"/>
    <property type="evidence" value="ECO:0007669"/>
    <property type="project" value="UniProtKB-KW"/>
</dbReference>
<dbReference type="PANTHER" id="PTHR39168">
    <property type="entry name" value="TRANSCRIPTIONAL REGULATOR-RELATED"/>
    <property type="match status" value="1"/>
</dbReference>
<sequence>MQHTNLSLVASLVSDDSRGAMMTVLLDGRFHTATELALAANITPQTASFHLTKMVEAHLVAVEKQGRHRYYGIVDSDVANVLESLLAIAPPKEIHSFNQATEDHALRFARTCYDHLAGHVGVQLMESLLQNQFIFETENGFSITDKGERFFSDFQVNLEELRKKRRSFSHKCLDWSERRPHLAGALGHALLERFYQLHWIERLPRSRALNITPLGKTGFRETFSMDVLAEKNKN</sequence>
<name>A0A0M0KDH2_ALKHA</name>
<dbReference type="CDD" id="cd00090">
    <property type="entry name" value="HTH_ARSR"/>
    <property type="match status" value="1"/>
</dbReference>
<dbReference type="SUPFAM" id="SSF46785">
    <property type="entry name" value="Winged helix' DNA-binding domain"/>
    <property type="match status" value="1"/>
</dbReference>
<organism evidence="3">
    <name type="scientific">Halalkalibacterium halodurans</name>
    <name type="common">Bacillus halodurans</name>
    <dbReference type="NCBI Taxonomy" id="86665"/>
    <lineage>
        <taxon>Bacteria</taxon>
        <taxon>Bacillati</taxon>
        <taxon>Bacillota</taxon>
        <taxon>Bacilli</taxon>
        <taxon>Bacillales</taxon>
        <taxon>Bacillaceae</taxon>
        <taxon>Halalkalibacterium (ex Joshi et al. 2022)</taxon>
    </lineage>
</organism>
<dbReference type="PANTHER" id="PTHR39168:SF1">
    <property type="entry name" value="TRANSCRIPTIONAL REGULATORY PROTEIN"/>
    <property type="match status" value="1"/>
</dbReference>
<dbReference type="InterPro" id="IPR001845">
    <property type="entry name" value="HTH_ArsR_DNA-bd_dom"/>
</dbReference>
<keyword evidence="1" id="KW-0238">DNA-binding</keyword>
<dbReference type="GO" id="GO:0003700">
    <property type="term" value="F:DNA-binding transcription factor activity"/>
    <property type="evidence" value="ECO:0007669"/>
    <property type="project" value="InterPro"/>
</dbReference>
<evidence type="ECO:0000256" key="1">
    <source>
        <dbReference type="ARBA" id="ARBA00023125"/>
    </source>
</evidence>
<dbReference type="EMBL" id="LILD01000003">
    <property type="protein sequence ID" value="KOO36901.1"/>
    <property type="molecule type" value="Genomic_DNA"/>
</dbReference>
<dbReference type="AlphaFoldDB" id="A0A0M0KDH2"/>
<dbReference type="InterPro" id="IPR052543">
    <property type="entry name" value="HTH_Metal-responsive_Reg"/>
</dbReference>
<gene>
    <name evidence="3" type="ORF">AMD02_16060</name>
</gene>
<dbReference type="RefSeq" id="WP_053432128.1">
    <property type="nucleotide sequence ID" value="NZ_CP040441.1"/>
</dbReference>
<evidence type="ECO:0000259" key="2">
    <source>
        <dbReference type="PROSITE" id="PS50987"/>
    </source>
</evidence>
<protein>
    <submittedName>
        <fullName evidence="3">ArsR family transcriptional regulator</fullName>
    </submittedName>
</protein>
<dbReference type="GO" id="GO:0046686">
    <property type="term" value="P:response to cadmium ion"/>
    <property type="evidence" value="ECO:0007669"/>
    <property type="project" value="TreeGrafter"/>
</dbReference>
<dbReference type="GO" id="GO:0097063">
    <property type="term" value="F:cadmium ion sensor activity"/>
    <property type="evidence" value="ECO:0007669"/>
    <property type="project" value="TreeGrafter"/>
</dbReference>